<evidence type="ECO:0000313" key="2">
    <source>
        <dbReference type="EMBL" id="NIJ10442.1"/>
    </source>
</evidence>
<proteinExistence type="predicted"/>
<feature type="domain" description="NmrA-like" evidence="1">
    <location>
        <begin position="2"/>
        <end position="232"/>
    </location>
</feature>
<dbReference type="Proteomes" id="UP000545493">
    <property type="component" value="Unassembled WGS sequence"/>
</dbReference>
<dbReference type="Gene3D" id="3.90.25.10">
    <property type="entry name" value="UDP-galactose 4-epimerase, domain 1"/>
    <property type="match status" value="1"/>
</dbReference>
<dbReference type="PANTHER" id="PTHR47129">
    <property type="entry name" value="QUINONE OXIDOREDUCTASE 2"/>
    <property type="match status" value="1"/>
</dbReference>
<dbReference type="AlphaFoldDB" id="A0A7X5ULX9"/>
<keyword evidence="3" id="KW-1185">Reference proteome</keyword>
<dbReference type="EMBL" id="JAAOYM010000001">
    <property type="protein sequence ID" value="NIJ10442.1"/>
    <property type="molecule type" value="Genomic_DNA"/>
</dbReference>
<organism evidence="2 3">
    <name type="scientific">Saccharomonospora amisosensis</name>
    <dbReference type="NCBI Taxonomy" id="1128677"/>
    <lineage>
        <taxon>Bacteria</taxon>
        <taxon>Bacillati</taxon>
        <taxon>Actinomycetota</taxon>
        <taxon>Actinomycetes</taxon>
        <taxon>Pseudonocardiales</taxon>
        <taxon>Pseudonocardiaceae</taxon>
        <taxon>Saccharomonospora</taxon>
    </lineage>
</organism>
<dbReference type="Gene3D" id="3.40.50.720">
    <property type="entry name" value="NAD(P)-binding Rossmann-like Domain"/>
    <property type="match status" value="1"/>
</dbReference>
<dbReference type="InterPro" id="IPR052718">
    <property type="entry name" value="NmrA-type_oxidoreductase"/>
</dbReference>
<dbReference type="InterPro" id="IPR008030">
    <property type="entry name" value="NmrA-like"/>
</dbReference>
<comment type="caution">
    <text evidence="2">The sequence shown here is derived from an EMBL/GenBank/DDBJ whole genome shotgun (WGS) entry which is preliminary data.</text>
</comment>
<dbReference type="SUPFAM" id="SSF51735">
    <property type="entry name" value="NAD(P)-binding Rossmann-fold domains"/>
    <property type="match status" value="1"/>
</dbReference>
<dbReference type="Pfam" id="PF05368">
    <property type="entry name" value="NmrA"/>
    <property type="match status" value="1"/>
</dbReference>
<accession>A0A7X5ULX9</accession>
<dbReference type="PANTHER" id="PTHR47129:SF1">
    <property type="entry name" value="NMRA-LIKE DOMAIN-CONTAINING PROTEIN"/>
    <property type="match status" value="1"/>
</dbReference>
<dbReference type="InterPro" id="IPR036291">
    <property type="entry name" value="NAD(P)-bd_dom_sf"/>
</dbReference>
<sequence>MIVITGATGRLGALIVDRLLERIPSEWVGVSVREPGRADALAARGVRVRRGDFTDPATLAEAFEGATQVLLVSVNAVGPEKVAQHTAAIDAAVDAGAKRVLYTSHQGAGPDSRFAPMVDHAATERYLATLGTPFTALRNGYYANTIPLLFGQAMNTGELVAPADGPVSWTEHADLAEAAALALTDVGRFDGPTPPLTSPQLLDLEQVAAVFTELTGRTVRRVVVDDDEWVARMITQGVPEARARPCCSACFRRRAAASSQSPTPRWVNCSAARPNPCARTWPKPWPERAFSAARRSGARRRWGLARVPGGSCR</sequence>
<reference evidence="2 3" key="1">
    <citation type="submission" date="2020-03" db="EMBL/GenBank/DDBJ databases">
        <title>Sequencing the genomes of 1000 actinobacteria strains.</title>
        <authorList>
            <person name="Klenk H.-P."/>
        </authorList>
    </citation>
    <scope>NUCLEOTIDE SEQUENCE [LARGE SCALE GENOMIC DNA]</scope>
    <source>
        <strain evidence="2 3">DSM 45685</strain>
    </source>
</reference>
<evidence type="ECO:0000259" key="1">
    <source>
        <dbReference type="Pfam" id="PF05368"/>
    </source>
</evidence>
<name>A0A7X5ULX9_9PSEU</name>
<gene>
    <name evidence="2" type="ORF">FHU38_000786</name>
</gene>
<dbReference type="RefSeq" id="WP_243852190.1">
    <property type="nucleotide sequence ID" value="NZ_JAAOYM010000001.1"/>
</dbReference>
<protein>
    <submittedName>
        <fullName evidence="2">Uncharacterized protein YbjT (DUF2867 family)</fullName>
    </submittedName>
</protein>
<evidence type="ECO:0000313" key="3">
    <source>
        <dbReference type="Proteomes" id="UP000545493"/>
    </source>
</evidence>